<keyword evidence="7" id="KW-1185">Reference proteome</keyword>
<organism evidence="6 7">
    <name type="scientific">Carpinus fangiana</name>
    <dbReference type="NCBI Taxonomy" id="176857"/>
    <lineage>
        <taxon>Eukaryota</taxon>
        <taxon>Viridiplantae</taxon>
        <taxon>Streptophyta</taxon>
        <taxon>Embryophyta</taxon>
        <taxon>Tracheophyta</taxon>
        <taxon>Spermatophyta</taxon>
        <taxon>Magnoliopsida</taxon>
        <taxon>eudicotyledons</taxon>
        <taxon>Gunneridae</taxon>
        <taxon>Pentapetalae</taxon>
        <taxon>rosids</taxon>
        <taxon>fabids</taxon>
        <taxon>Fagales</taxon>
        <taxon>Betulaceae</taxon>
        <taxon>Carpinus</taxon>
    </lineage>
</organism>
<keyword evidence="2" id="KW-0677">Repeat</keyword>
<evidence type="ECO:0000313" key="6">
    <source>
        <dbReference type="EMBL" id="KAB8360756.1"/>
    </source>
</evidence>
<dbReference type="Proteomes" id="UP000327013">
    <property type="component" value="Unassembled WGS sequence"/>
</dbReference>
<evidence type="ECO:0000256" key="4">
    <source>
        <dbReference type="SAM" id="MobiDB-lite"/>
    </source>
</evidence>
<gene>
    <name evidence="6" type="ORF">FH972_024490</name>
</gene>
<evidence type="ECO:0000256" key="1">
    <source>
        <dbReference type="ARBA" id="ARBA00007657"/>
    </source>
</evidence>
<protein>
    <recommendedName>
        <fullName evidence="5">TATA-binding protein interacting (TIP20) domain-containing protein</fullName>
    </recommendedName>
</protein>
<name>A0A5N6KYL6_9ROSI</name>
<keyword evidence="3" id="KW-0833">Ubl conjugation pathway</keyword>
<dbReference type="OrthoDB" id="6260732at2759"/>
<dbReference type="EMBL" id="VIBQ01000017">
    <property type="protein sequence ID" value="KAB8360756.1"/>
    <property type="molecule type" value="Genomic_DNA"/>
</dbReference>
<feature type="region of interest" description="Disordered" evidence="4">
    <location>
        <begin position="490"/>
        <end position="527"/>
    </location>
</feature>
<evidence type="ECO:0000256" key="2">
    <source>
        <dbReference type="ARBA" id="ARBA00022737"/>
    </source>
</evidence>
<comment type="similarity">
    <text evidence="1">Belongs to the CAND family.</text>
</comment>
<dbReference type="Pfam" id="PF25782">
    <property type="entry name" value="TPR_CAND1"/>
    <property type="match status" value="1"/>
</dbReference>
<dbReference type="InterPro" id="IPR039852">
    <property type="entry name" value="CAND1/CAND2"/>
</dbReference>
<evidence type="ECO:0000259" key="5">
    <source>
        <dbReference type="Pfam" id="PF08623"/>
    </source>
</evidence>
<dbReference type="GO" id="GO:0010265">
    <property type="term" value="P:SCF complex assembly"/>
    <property type="evidence" value="ECO:0007669"/>
    <property type="project" value="InterPro"/>
</dbReference>
<comment type="caution">
    <text evidence="6">The sequence shown here is derived from an EMBL/GenBank/DDBJ whole genome shotgun (WGS) entry which is preliminary data.</text>
</comment>
<sequence length="1360" mass="147668">MATTINPSSVGILTAKLWDSDPDIRYMSLNDLVTAFNSVHAETLRTDYNQCAKIIEGFLKTLNDPNGEVQNLTIKCLSAFVLKCHPDILSPLIHMIAKLPDDSSVDNSISAMASRAIVVSLPRPAAVASRSQAVQNAYSSISKVLVPWLVGHAVLPDGSSKTLPPPPKGLLVNDLETGRDSNYIDVLTEVARCFGPMLEPEEIDALQKITLDILQSPRTSSVMRKKAVIALSELSRFFSDELLSSITSHLMTSLTDPHLTPQLRRLYIAILGSMARAIPSKFGPHLKTLAPFVLRAVSKEELEEQTDEVDEEEGRDPALDEVREASLITLEAFLTSCPDSMQSYYADTKDAILRFIKYDPNFSAFDEDDEPDGMNDAGSDEDDFEFDEDFEEEDAFDDEDDVSWKVRRCAAKALHTFISVRTEELLDSPEAYDEVSHALVSRFAEREESVRIEILQTLGFLIRRTAQDEIPEVVTAPIILDQSLPLQSLKRKRQRRNSDVSMMDPIKQRRVTGSVSPEAHTPPAGGSAGSLAIVGPQIVSGVLKLLKTSPLPTKQSALSVLQEFVVARQGGLTDDLKEIVGSVLDMLNMSGADAHSTLNIASGAGNASGTTLQIEALRVLGEIAKAHSSTDIQPLMSKIIPTITVTVQSKSPKVSMESLKALGQFVKVLTPPRSAASNKQSANQVEQILAAVVDVIASKSADTLVRSEAIHVLGILLGRTSSPQGGKLLSKKSRADSFELIFETSKNETTRYPSIKAIDNLAALAPQKTDFDTVWFGKICLELGAQLRKANRSLRGASLQALRTVLAEQHGSHNLDETSGVELVSMLIPLLTGKDLHMIGPSLLIFAALITDAKFAVVDEDFTKSLCELIVDPISANVIDQLADVVTSIGSAGSGQPLMAALLRDVSMKGSPAVVGKLIGDLVVSGADSVGINIDAFHKELKNSADDKRKCLALSVLGEAGLRSGTSISSSSLSPELFIGYFDVGSGDVPLAAAVALGRAAAGRGNSKTYVPAILALVNKGNTSQYLVLHAIKEILTYCEYVEELAPFQGPLWDAAVAASRIEENRIIGADCIANLAILQPRRYLQLVQALLDDSDATVRGAAILAFRDIFGGTDISFDKDLRPIIVEVLTTMMRDSDLENRRSALSTFNAATRNKASLVMPHLSQLLPLVVDQTREDPSLIREVKMGPFVHRVDDGLDCRKSAYETVYTTVETTPAAQLDPQLSTLFDRVIAGLADDHSIRALCFIMILKFSTTAPVQTQRRLDDIGDRFKAILAVTLKETAVRHEHERVEEAKRSAVRCALELARTFPGGSLPAGVAAANTGFVTPQARWTSFLDEMRSQHRKTVDEVERELKDKSQT</sequence>
<dbReference type="InterPro" id="IPR016024">
    <property type="entry name" value="ARM-type_fold"/>
</dbReference>
<dbReference type="InterPro" id="IPR011989">
    <property type="entry name" value="ARM-like"/>
</dbReference>
<accession>A0A5N6KYL6</accession>
<dbReference type="Gene3D" id="1.25.10.10">
    <property type="entry name" value="Leucine-rich Repeat Variant"/>
    <property type="match status" value="1"/>
</dbReference>
<dbReference type="SUPFAM" id="SSF48371">
    <property type="entry name" value="ARM repeat"/>
    <property type="match status" value="1"/>
</dbReference>
<dbReference type="Pfam" id="PF08623">
    <property type="entry name" value="TIP120"/>
    <property type="match status" value="1"/>
</dbReference>
<evidence type="ECO:0000256" key="3">
    <source>
        <dbReference type="ARBA" id="ARBA00022786"/>
    </source>
</evidence>
<dbReference type="PANTHER" id="PTHR12696">
    <property type="entry name" value="TIP120"/>
    <property type="match status" value="1"/>
</dbReference>
<feature type="domain" description="TATA-binding protein interacting (TIP20)" evidence="5">
    <location>
        <begin position="1159"/>
        <end position="1339"/>
    </location>
</feature>
<reference evidence="6 7" key="1">
    <citation type="submission" date="2019-06" db="EMBL/GenBank/DDBJ databases">
        <title>A chromosomal-level reference genome of Carpinus fangiana (Coryloideae, Betulaceae).</title>
        <authorList>
            <person name="Yang X."/>
            <person name="Wang Z."/>
            <person name="Zhang L."/>
            <person name="Hao G."/>
            <person name="Liu J."/>
            <person name="Yang Y."/>
        </authorList>
    </citation>
    <scope>NUCLEOTIDE SEQUENCE [LARGE SCALE GENOMIC DNA]</scope>
    <source>
        <strain evidence="6">Cfa_2016G</strain>
        <tissue evidence="6">Leaf</tissue>
    </source>
</reference>
<proteinExistence type="inferred from homology"/>
<dbReference type="InterPro" id="IPR013932">
    <property type="entry name" value="TATA-bd_TIP120"/>
</dbReference>
<evidence type="ECO:0000313" key="7">
    <source>
        <dbReference type="Proteomes" id="UP000327013"/>
    </source>
</evidence>